<dbReference type="GO" id="GO:1990966">
    <property type="term" value="P:ATP generation from poly-ADP-D-ribose"/>
    <property type="evidence" value="ECO:0007669"/>
    <property type="project" value="TreeGrafter"/>
</dbReference>
<dbReference type="GO" id="GO:0004649">
    <property type="term" value="F:poly(ADP-ribose) glycohydrolase activity"/>
    <property type="evidence" value="ECO:0007669"/>
    <property type="project" value="InterPro"/>
</dbReference>
<protein>
    <submittedName>
        <fullName evidence="2">Tyrosyl-tRNA synthetase</fullName>
    </submittedName>
</protein>
<dbReference type="VEuPathDB" id="AmoebaDB:ACA1_362810"/>
<dbReference type="Pfam" id="PF05028">
    <property type="entry name" value="PARG_cat_C"/>
    <property type="match status" value="1"/>
</dbReference>
<sequence length="332" mass="36850">MQQQEEDYVTCQASFDANELATDHPPRWLHPNKKLVYALACPRGADSHRGTLHYSRYKEIPLPSLYVPDDAMKQKTQLEMREDAFTYEPTAQEEEGRPVVSWYKNFAHSHLFIAYAGGLYAQDEMQVAEHPILASLREALTSSRDKRFRPLTTEGNEPTPILIRGVERRIFVKTDRNPGAGRPYGLYGGAFAAASEAAIRNASVVLKPPTISNILALEAPPGGRGAYRYEKGFESAPPFVVIHTGNWGTGAYGGNKVLMALLQVLAARLAGVDKLVYHTFERQSSDAYREGVALLDERLVADSEGQQKQIAVDELIGKLTALQFRWGLSDGN</sequence>
<dbReference type="KEGG" id="acan:ACA1_362810"/>
<organism evidence="2 3">
    <name type="scientific">Acanthamoeba castellanii (strain ATCC 30010 / Neff)</name>
    <dbReference type="NCBI Taxonomy" id="1257118"/>
    <lineage>
        <taxon>Eukaryota</taxon>
        <taxon>Amoebozoa</taxon>
        <taxon>Discosea</taxon>
        <taxon>Longamoebia</taxon>
        <taxon>Centramoebida</taxon>
        <taxon>Acanthamoebidae</taxon>
        <taxon>Acanthamoeba</taxon>
    </lineage>
</organism>
<dbReference type="GO" id="GO:0006282">
    <property type="term" value="P:regulation of DNA repair"/>
    <property type="evidence" value="ECO:0007669"/>
    <property type="project" value="InterPro"/>
</dbReference>
<dbReference type="OMA" id="EMQVAEH"/>
<dbReference type="GO" id="GO:0005975">
    <property type="term" value="P:carbohydrate metabolic process"/>
    <property type="evidence" value="ECO:0007669"/>
    <property type="project" value="InterPro"/>
</dbReference>
<dbReference type="Proteomes" id="UP000011083">
    <property type="component" value="Unassembled WGS sequence"/>
</dbReference>
<gene>
    <name evidence="2" type="ORF">ACA1_362810</name>
</gene>
<keyword evidence="2" id="KW-0436">Ligase</keyword>
<dbReference type="InterPro" id="IPR007724">
    <property type="entry name" value="Poly_GlycHdrlase"/>
</dbReference>
<reference evidence="2 3" key="1">
    <citation type="journal article" date="2013" name="Genome Biol.">
        <title>Genome of Acanthamoeba castellanii highlights extensive lateral gene transfer and early evolution of tyrosine kinase signaling.</title>
        <authorList>
            <person name="Clarke M."/>
            <person name="Lohan A.J."/>
            <person name="Liu B."/>
            <person name="Lagkouvardos I."/>
            <person name="Roy S."/>
            <person name="Zafar N."/>
            <person name="Bertelli C."/>
            <person name="Schilde C."/>
            <person name="Kianianmomeni A."/>
            <person name="Burglin T.R."/>
            <person name="Frech C."/>
            <person name="Turcotte B."/>
            <person name="Kopec K.O."/>
            <person name="Synnott J.M."/>
            <person name="Choo C."/>
            <person name="Paponov I."/>
            <person name="Finkler A."/>
            <person name="Soon Heng Tan C."/>
            <person name="Hutchins A.P."/>
            <person name="Weinmeier T."/>
            <person name="Rattei T."/>
            <person name="Chu J.S."/>
            <person name="Gimenez G."/>
            <person name="Irimia M."/>
            <person name="Rigden D.J."/>
            <person name="Fitzpatrick D.A."/>
            <person name="Lorenzo-Morales J."/>
            <person name="Bateman A."/>
            <person name="Chiu C.H."/>
            <person name="Tang P."/>
            <person name="Hegemann P."/>
            <person name="Fromm H."/>
            <person name="Raoult D."/>
            <person name="Greub G."/>
            <person name="Miranda-Saavedra D."/>
            <person name="Chen N."/>
            <person name="Nash P."/>
            <person name="Ginger M.L."/>
            <person name="Horn M."/>
            <person name="Schaap P."/>
            <person name="Caler L."/>
            <person name="Loftus B."/>
        </authorList>
    </citation>
    <scope>NUCLEOTIDE SEQUENCE [LARGE SCALE GENOMIC DNA]</scope>
    <source>
        <strain evidence="2 3">Neff</strain>
    </source>
</reference>
<evidence type="ECO:0000313" key="3">
    <source>
        <dbReference type="Proteomes" id="UP000011083"/>
    </source>
</evidence>
<dbReference type="GO" id="GO:0004812">
    <property type="term" value="F:aminoacyl-tRNA ligase activity"/>
    <property type="evidence" value="ECO:0007669"/>
    <property type="project" value="UniProtKB-KW"/>
</dbReference>
<feature type="domain" description="PARG catalytic Macro" evidence="1">
    <location>
        <begin position="240"/>
        <end position="284"/>
    </location>
</feature>
<dbReference type="EMBL" id="KB008147">
    <property type="protein sequence ID" value="ELR11794.1"/>
    <property type="molecule type" value="Genomic_DNA"/>
</dbReference>
<dbReference type="GeneID" id="14912258"/>
<dbReference type="InterPro" id="IPR046372">
    <property type="entry name" value="PARG_cat_C"/>
</dbReference>
<dbReference type="AlphaFoldDB" id="L8GFZ7"/>
<accession>L8GFZ7</accession>
<keyword evidence="3" id="KW-1185">Reference proteome</keyword>
<dbReference type="GO" id="GO:0005737">
    <property type="term" value="C:cytoplasm"/>
    <property type="evidence" value="ECO:0007669"/>
    <property type="project" value="TreeGrafter"/>
</dbReference>
<dbReference type="OrthoDB" id="1937899at2759"/>
<name>L8GFZ7_ACACF</name>
<dbReference type="PANTHER" id="PTHR12837">
    <property type="entry name" value="POLY ADP-RIBOSE GLYCOHYDROLASE"/>
    <property type="match status" value="1"/>
</dbReference>
<dbReference type="GO" id="GO:0005634">
    <property type="term" value="C:nucleus"/>
    <property type="evidence" value="ECO:0007669"/>
    <property type="project" value="TreeGrafter"/>
</dbReference>
<evidence type="ECO:0000259" key="1">
    <source>
        <dbReference type="Pfam" id="PF05028"/>
    </source>
</evidence>
<evidence type="ECO:0000313" key="2">
    <source>
        <dbReference type="EMBL" id="ELR11794.1"/>
    </source>
</evidence>
<dbReference type="RefSeq" id="XP_004333807.1">
    <property type="nucleotide sequence ID" value="XM_004333759.1"/>
</dbReference>
<dbReference type="PANTHER" id="PTHR12837:SF0">
    <property type="entry name" value="POLY(ADP-RIBOSE) GLYCOHYDROLASE"/>
    <property type="match status" value="1"/>
</dbReference>
<keyword evidence="2" id="KW-0030">Aminoacyl-tRNA synthetase</keyword>
<proteinExistence type="predicted"/>
<dbReference type="GO" id="GO:0009225">
    <property type="term" value="P:nucleotide-sugar metabolic process"/>
    <property type="evidence" value="ECO:0007669"/>
    <property type="project" value="TreeGrafter"/>
</dbReference>